<gene>
    <name evidence="2" type="ORF">PRZ01_13975</name>
</gene>
<accession>A0ABT5KTN5</accession>
<sequence>MDLAATPEQAGGLAELQRAAQNKLGGCLLRLQQYELLLKAMVANTEVAGPPAKLESLREEQIACAQKNTLGGLVGMLTGGYLSSDDSAVADSPASEEPPGNGIWFSFQHRMVMDAERYESTKAGLKELVDLRNELVHHLLQRFDLGQMERCEAAVAYLDRSRGTIDAHYLTLREWAEQMERTRAIAASLMDSPSFKDMLIDGIAPDGQVHWPMSGIVDSLREAEAALSQGRPEGWTELNAAIAWQRQHAPEQTPQRYGCSSWRQVLHESRQFEVKKQVPAEGAPAMNGTVVCYRSLREE</sequence>
<organism evidence="2 3">
    <name type="scientific">Roseateles koreensis</name>
    <dbReference type="NCBI Taxonomy" id="2987526"/>
    <lineage>
        <taxon>Bacteria</taxon>
        <taxon>Pseudomonadati</taxon>
        <taxon>Pseudomonadota</taxon>
        <taxon>Betaproteobacteria</taxon>
        <taxon>Burkholderiales</taxon>
        <taxon>Sphaerotilaceae</taxon>
        <taxon>Roseateles</taxon>
    </lineage>
</organism>
<keyword evidence="3" id="KW-1185">Reference proteome</keyword>
<protein>
    <submittedName>
        <fullName evidence="2">OST-HTH/LOTUS domain-containing protein</fullName>
    </submittedName>
</protein>
<dbReference type="Pfam" id="PF12872">
    <property type="entry name" value="OST-HTH"/>
    <property type="match status" value="1"/>
</dbReference>
<comment type="caution">
    <text evidence="2">The sequence shown here is derived from an EMBL/GenBank/DDBJ whole genome shotgun (WGS) entry which is preliminary data.</text>
</comment>
<dbReference type="RefSeq" id="WP_273597413.1">
    <property type="nucleotide sequence ID" value="NZ_JAQQXS010000012.1"/>
</dbReference>
<name>A0ABT5KTN5_9BURK</name>
<evidence type="ECO:0000313" key="2">
    <source>
        <dbReference type="EMBL" id="MDC8786298.1"/>
    </source>
</evidence>
<evidence type="ECO:0000313" key="3">
    <source>
        <dbReference type="Proteomes" id="UP001219862"/>
    </source>
</evidence>
<dbReference type="Proteomes" id="UP001219862">
    <property type="component" value="Unassembled WGS sequence"/>
</dbReference>
<dbReference type="CDD" id="cd10146">
    <property type="entry name" value="LabA_like_C"/>
    <property type="match status" value="1"/>
</dbReference>
<dbReference type="InterPro" id="IPR025605">
    <property type="entry name" value="OST-HTH/LOTUS_dom"/>
</dbReference>
<proteinExistence type="predicted"/>
<dbReference type="EMBL" id="JAQQXS010000012">
    <property type="protein sequence ID" value="MDC8786298.1"/>
    <property type="molecule type" value="Genomic_DNA"/>
</dbReference>
<feature type="domain" description="HTH OST-type" evidence="1">
    <location>
        <begin position="216"/>
        <end position="278"/>
    </location>
</feature>
<reference evidence="2 3" key="1">
    <citation type="submission" date="2022-10" db="EMBL/GenBank/DDBJ databases">
        <title>paucibacter sp. hw8 Genome sequencing.</title>
        <authorList>
            <person name="Park S."/>
        </authorList>
    </citation>
    <scope>NUCLEOTIDE SEQUENCE [LARGE SCALE GENOMIC DNA]</scope>
    <source>
        <strain evidence="3">hw8</strain>
    </source>
</reference>
<evidence type="ECO:0000259" key="1">
    <source>
        <dbReference type="Pfam" id="PF12872"/>
    </source>
</evidence>